<dbReference type="PANTHER" id="PTHR19443:SF16">
    <property type="entry name" value="HEXOKINASE TYPE 1-RELATED"/>
    <property type="match status" value="1"/>
</dbReference>
<name>G0VF23_NAUCA</name>
<dbReference type="SUPFAM" id="SSF53067">
    <property type="entry name" value="Actin-like ATPase domain"/>
    <property type="match status" value="2"/>
</dbReference>
<dbReference type="PRINTS" id="PR00475">
    <property type="entry name" value="HEXOKINASE"/>
</dbReference>
<dbReference type="OMA" id="YHPNCRI"/>
<evidence type="ECO:0000313" key="15">
    <source>
        <dbReference type="EMBL" id="CCC70088.1"/>
    </source>
</evidence>
<evidence type="ECO:0000313" key="16">
    <source>
        <dbReference type="Proteomes" id="UP000001640"/>
    </source>
</evidence>
<dbReference type="InterPro" id="IPR019807">
    <property type="entry name" value="Hexokinase_BS"/>
</dbReference>
<feature type="domain" description="Hexokinase C-terminal" evidence="14">
    <location>
        <begin position="227"/>
        <end position="470"/>
    </location>
</feature>
<evidence type="ECO:0000256" key="1">
    <source>
        <dbReference type="ARBA" id="ARBA00004888"/>
    </source>
</evidence>
<evidence type="ECO:0000256" key="7">
    <source>
        <dbReference type="ARBA" id="ARBA00022777"/>
    </source>
</evidence>
<dbReference type="Proteomes" id="UP000001640">
    <property type="component" value="Chromosome 5"/>
</dbReference>
<evidence type="ECO:0000256" key="4">
    <source>
        <dbReference type="ARBA" id="ARBA00022533"/>
    </source>
</evidence>
<dbReference type="GO" id="GO:0005829">
    <property type="term" value="C:cytosol"/>
    <property type="evidence" value="ECO:0007669"/>
    <property type="project" value="EnsemblFungi"/>
</dbReference>
<dbReference type="InterPro" id="IPR043129">
    <property type="entry name" value="ATPase_NBD"/>
</dbReference>
<dbReference type="FunFam" id="3.30.420.40:FF:000092">
    <property type="entry name" value="Phosphotransferase"/>
    <property type="match status" value="1"/>
</dbReference>
<evidence type="ECO:0000256" key="12">
    <source>
        <dbReference type="RuleBase" id="RU362007"/>
    </source>
</evidence>
<keyword evidence="16" id="KW-1185">Reference proteome</keyword>
<dbReference type="Gene3D" id="3.30.420.40">
    <property type="match status" value="1"/>
</dbReference>
<dbReference type="SMR" id="G0VF23"/>
<organism evidence="15 16">
    <name type="scientific">Naumovozyma castellii</name>
    <name type="common">Yeast</name>
    <name type="synonym">Saccharomyces castellii</name>
    <dbReference type="NCBI Taxonomy" id="27288"/>
    <lineage>
        <taxon>Eukaryota</taxon>
        <taxon>Fungi</taxon>
        <taxon>Dikarya</taxon>
        <taxon>Ascomycota</taxon>
        <taxon>Saccharomycotina</taxon>
        <taxon>Saccharomycetes</taxon>
        <taxon>Saccharomycetales</taxon>
        <taxon>Saccharomycetaceae</taxon>
        <taxon>Naumovozyma</taxon>
    </lineage>
</organism>
<dbReference type="GO" id="GO:0019158">
    <property type="term" value="F:mannokinase activity"/>
    <property type="evidence" value="ECO:0007669"/>
    <property type="project" value="TreeGrafter"/>
</dbReference>
<dbReference type="STRING" id="1064592.G0VF23"/>
<dbReference type="GO" id="GO:2001234">
    <property type="term" value="P:negative regulation of apoptotic signaling pathway"/>
    <property type="evidence" value="ECO:0007669"/>
    <property type="project" value="EnsemblFungi"/>
</dbReference>
<evidence type="ECO:0000256" key="6">
    <source>
        <dbReference type="ARBA" id="ARBA00022741"/>
    </source>
</evidence>
<dbReference type="FunFam" id="1.10.287.1250:FF:000001">
    <property type="entry name" value="Phosphotransferase"/>
    <property type="match status" value="1"/>
</dbReference>
<dbReference type="Pfam" id="PF00349">
    <property type="entry name" value="Hexokinase_1"/>
    <property type="match status" value="1"/>
</dbReference>
<evidence type="ECO:0000259" key="13">
    <source>
        <dbReference type="Pfam" id="PF00349"/>
    </source>
</evidence>
<keyword evidence="4" id="KW-0021">Allosteric enzyme</keyword>
<comment type="pathway">
    <text evidence="2">Carbohydrate metabolism; hexose metabolism.</text>
</comment>
<dbReference type="RefSeq" id="XP_003676449.1">
    <property type="nucleotide sequence ID" value="XM_003676401.1"/>
</dbReference>
<keyword evidence="8 12" id="KW-0067">ATP-binding</keyword>
<dbReference type="HOGENOM" id="CLU_014393_5_2_1"/>
<dbReference type="KEGG" id="ncs:NCAS_0E00180"/>
<dbReference type="EMBL" id="HE576756">
    <property type="protein sequence ID" value="CCC70088.1"/>
    <property type="molecule type" value="Genomic_DNA"/>
</dbReference>
<keyword evidence="9 12" id="KW-0324">Glycolysis</keyword>
<reference key="2">
    <citation type="submission" date="2011-08" db="EMBL/GenBank/DDBJ databases">
        <title>Genome sequence of Naumovozyma castellii.</title>
        <authorList>
            <person name="Gordon J.L."/>
            <person name="Armisen D."/>
            <person name="Proux-Wera E."/>
            <person name="OhEigeartaigh S.S."/>
            <person name="Byrne K.P."/>
            <person name="Wolfe K.H."/>
        </authorList>
    </citation>
    <scope>NUCLEOTIDE SEQUENCE</scope>
    <source>
        <strain>Type strain:CBS 4309</strain>
    </source>
</reference>
<evidence type="ECO:0000256" key="10">
    <source>
        <dbReference type="ARBA" id="ARBA00044613"/>
    </source>
</evidence>
<comment type="catalytic activity">
    <reaction evidence="11">
        <text>D-fructose + ATP = D-fructose 6-phosphate + ADP + H(+)</text>
        <dbReference type="Rhea" id="RHEA:16125"/>
        <dbReference type="ChEBI" id="CHEBI:15378"/>
        <dbReference type="ChEBI" id="CHEBI:30616"/>
        <dbReference type="ChEBI" id="CHEBI:37721"/>
        <dbReference type="ChEBI" id="CHEBI:61527"/>
        <dbReference type="ChEBI" id="CHEBI:456216"/>
        <dbReference type="EC" id="2.7.1.1"/>
    </reaction>
    <physiologicalReaction direction="left-to-right" evidence="11">
        <dbReference type="Rhea" id="RHEA:16126"/>
    </physiologicalReaction>
</comment>
<sequence length="486" mass="53245">MVHLGPKKPPARKGSMADVPKEFLEKIAELEKEFSVSTEQLKAITKHFISELDKGLSKQGGNIPMIPTWVVDYPTGKESGDYLAIDLGGTNLRVVLVKLGGDRTFDTTQSKYKLPSALRTTKNPDELFGFIADSLKSFVDEQFPEGVSAALPLGFTFSFPASQTKINQGILQRWTKGFDIPNVEGHDVVELLQKQLKTRNIPIEVVALVNDTTGTLVASLYTDGETKMGVIFGTGVNGAYYEQVSDISKLEGKLADDIPSSFPMAINCEYGSFDNENAVLPRTKYDLQIDAESPRPNQQAYEKMSSGYYLGEVIRLVLVDYHKQGLIFKDQDVTKLNTPYIMDTSFPARVEEDPFENLENTDELLQKELGINATVQERKLIRRLCELVGLRAARLGVCAISAICQKRGYEAGHIAADGSVFKLYPGFQENAAEALRDIYGWTPAKKEDYPITIIAAEDGSGVGAAVIAALTQKRLAAGKSVGVIGA</sequence>
<dbReference type="UniPathway" id="UPA00109">
    <property type="reaction ID" value="UER00180"/>
</dbReference>
<dbReference type="GO" id="GO:0008865">
    <property type="term" value="F:fructokinase activity"/>
    <property type="evidence" value="ECO:0007669"/>
    <property type="project" value="RHEA"/>
</dbReference>
<evidence type="ECO:0000256" key="3">
    <source>
        <dbReference type="ARBA" id="ARBA00009225"/>
    </source>
</evidence>
<dbReference type="InParanoid" id="G0VF23"/>
<accession>G0VF23</accession>
<dbReference type="GO" id="GO:0005634">
    <property type="term" value="C:nucleus"/>
    <property type="evidence" value="ECO:0007669"/>
    <property type="project" value="EnsemblFungi"/>
</dbReference>
<comment type="pathway">
    <text evidence="1">Carbohydrate degradation; glycolysis; D-glyceraldehyde 3-phosphate and glycerone phosphate from D-glucose: step 1/4.</text>
</comment>
<comment type="similarity">
    <text evidence="3 12">Belongs to the hexokinase family.</text>
</comment>
<feature type="domain" description="Hexokinase N-terminal" evidence="13">
    <location>
        <begin position="27"/>
        <end position="221"/>
    </location>
</feature>
<proteinExistence type="inferred from homology"/>
<evidence type="ECO:0000256" key="5">
    <source>
        <dbReference type="ARBA" id="ARBA00022679"/>
    </source>
</evidence>
<dbReference type="InterPro" id="IPR022673">
    <property type="entry name" value="Hexokinase_C"/>
</dbReference>
<evidence type="ECO:0000256" key="2">
    <source>
        <dbReference type="ARBA" id="ARBA00005028"/>
    </source>
</evidence>
<dbReference type="PROSITE" id="PS51748">
    <property type="entry name" value="HEXOKINASE_2"/>
    <property type="match status" value="1"/>
</dbReference>
<protein>
    <recommendedName>
        <fullName evidence="12">Phosphotransferase</fullName>
        <ecNumber evidence="12">2.7.1.-</ecNumber>
    </recommendedName>
</protein>
<evidence type="ECO:0000256" key="8">
    <source>
        <dbReference type="ARBA" id="ARBA00022840"/>
    </source>
</evidence>
<dbReference type="GO" id="GO:0006006">
    <property type="term" value="P:glucose metabolic process"/>
    <property type="evidence" value="ECO:0007669"/>
    <property type="project" value="EnsemblFungi"/>
</dbReference>
<dbReference type="PROSITE" id="PS00378">
    <property type="entry name" value="HEXOKINASE_1"/>
    <property type="match status" value="1"/>
</dbReference>
<gene>
    <name evidence="15" type="primary">NCAS0E00180</name>
    <name evidence="15" type="ordered locus">NCAS_0E00180</name>
</gene>
<dbReference type="OrthoDB" id="419537at2759"/>
<comment type="catalytic activity">
    <reaction evidence="10">
        <text>a D-hexose + ATP = a D-hexose 6-phosphate + ADP + H(+)</text>
        <dbReference type="Rhea" id="RHEA:22740"/>
        <dbReference type="ChEBI" id="CHEBI:4194"/>
        <dbReference type="ChEBI" id="CHEBI:15378"/>
        <dbReference type="ChEBI" id="CHEBI:30616"/>
        <dbReference type="ChEBI" id="CHEBI:229467"/>
        <dbReference type="ChEBI" id="CHEBI:456216"/>
        <dbReference type="EC" id="2.7.1.1"/>
    </reaction>
    <physiologicalReaction direction="left-to-right" evidence="10">
        <dbReference type="Rhea" id="RHEA:22741"/>
    </physiologicalReaction>
</comment>
<dbReference type="FunCoup" id="G0VF23">
    <property type="interactions" value="604"/>
</dbReference>
<reference evidence="15 16" key="1">
    <citation type="journal article" date="2011" name="Proc. Natl. Acad. Sci. U.S.A.">
        <title>Evolutionary erosion of yeast sex chromosomes by mating-type switching accidents.</title>
        <authorList>
            <person name="Gordon J.L."/>
            <person name="Armisen D."/>
            <person name="Proux-Wera E."/>
            <person name="Oheigeartaigh S.S."/>
            <person name="Byrne K.P."/>
            <person name="Wolfe K.H."/>
        </authorList>
    </citation>
    <scope>NUCLEOTIDE SEQUENCE [LARGE SCALE GENOMIC DNA]</scope>
    <source>
        <strain evidence="16">ATCC 76901 / BCRC 22586 / CBS 4309 / NBRC 1992 / NRRL Y-12630</strain>
    </source>
</reference>
<dbReference type="GO" id="GO:0031966">
    <property type="term" value="C:mitochondrial membrane"/>
    <property type="evidence" value="ECO:0007669"/>
    <property type="project" value="EnsemblFungi"/>
</dbReference>
<dbReference type="GO" id="GO:1990539">
    <property type="term" value="P:fructose import across plasma membrane"/>
    <property type="evidence" value="ECO:0007669"/>
    <property type="project" value="EnsemblFungi"/>
</dbReference>
<dbReference type="PANTHER" id="PTHR19443">
    <property type="entry name" value="HEXOKINASE"/>
    <property type="match status" value="1"/>
</dbReference>
<keyword evidence="7 12" id="KW-0418">Kinase</keyword>
<dbReference type="GO" id="GO:0005536">
    <property type="term" value="F:D-glucose binding"/>
    <property type="evidence" value="ECO:0007669"/>
    <property type="project" value="InterPro"/>
</dbReference>
<dbReference type="GO" id="GO:0046015">
    <property type="term" value="P:regulation of transcription by glucose"/>
    <property type="evidence" value="ECO:0007669"/>
    <property type="project" value="EnsemblFungi"/>
</dbReference>
<dbReference type="eggNOG" id="KOG1369">
    <property type="taxonomic scope" value="Eukaryota"/>
</dbReference>
<dbReference type="GO" id="GO:0004340">
    <property type="term" value="F:glucokinase activity"/>
    <property type="evidence" value="ECO:0007669"/>
    <property type="project" value="TreeGrafter"/>
</dbReference>
<dbReference type="GO" id="GO:0046323">
    <property type="term" value="P:D-glucose import"/>
    <property type="evidence" value="ECO:0007669"/>
    <property type="project" value="EnsemblFungi"/>
</dbReference>
<dbReference type="Gene3D" id="1.10.287.1250">
    <property type="match status" value="1"/>
</dbReference>
<dbReference type="GO" id="GO:0005524">
    <property type="term" value="F:ATP binding"/>
    <property type="evidence" value="ECO:0007669"/>
    <property type="project" value="UniProtKB-UniRule"/>
</dbReference>
<evidence type="ECO:0000256" key="11">
    <source>
        <dbReference type="ARBA" id="ARBA00047905"/>
    </source>
</evidence>
<dbReference type="GO" id="GO:0006000">
    <property type="term" value="P:fructose metabolic process"/>
    <property type="evidence" value="ECO:0007669"/>
    <property type="project" value="EnsemblFungi"/>
</dbReference>
<evidence type="ECO:0000256" key="9">
    <source>
        <dbReference type="ARBA" id="ARBA00023152"/>
    </source>
</evidence>
<dbReference type="GO" id="GO:0006013">
    <property type="term" value="P:mannose metabolic process"/>
    <property type="evidence" value="ECO:0007669"/>
    <property type="project" value="EnsemblFungi"/>
</dbReference>
<dbReference type="EC" id="2.7.1.-" evidence="12"/>
<evidence type="ECO:0000259" key="14">
    <source>
        <dbReference type="Pfam" id="PF03727"/>
    </source>
</evidence>
<dbReference type="InterPro" id="IPR022672">
    <property type="entry name" value="Hexokinase_N"/>
</dbReference>
<dbReference type="AlphaFoldDB" id="G0VF23"/>
<dbReference type="InterPro" id="IPR001312">
    <property type="entry name" value="Hexokinase"/>
</dbReference>
<keyword evidence="5 12" id="KW-0808">Transferase</keyword>
<dbReference type="FunFam" id="3.40.367.20:FF:000004">
    <property type="entry name" value="Phosphotransferase"/>
    <property type="match status" value="1"/>
</dbReference>
<dbReference type="GeneID" id="96903721"/>
<dbReference type="Pfam" id="PF03727">
    <property type="entry name" value="Hexokinase_2"/>
    <property type="match status" value="1"/>
</dbReference>
<dbReference type="GO" id="GO:0001678">
    <property type="term" value="P:intracellular glucose homeostasis"/>
    <property type="evidence" value="ECO:0007669"/>
    <property type="project" value="InterPro"/>
</dbReference>
<dbReference type="GO" id="GO:0006096">
    <property type="term" value="P:glycolytic process"/>
    <property type="evidence" value="ECO:0007669"/>
    <property type="project" value="UniProtKB-UniPathway"/>
</dbReference>
<dbReference type="Gene3D" id="3.40.367.20">
    <property type="match status" value="1"/>
</dbReference>
<keyword evidence="6 12" id="KW-0547">Nucleotide-binding</keyword>